<evidence type="ECO:0000256" key="4">
    <source>
        <dbReference type="RuleBase" id="RU003887"/>
    </source>
</evidence>
<evidence type="ECO:0000313" key="6">
    <source>
        <dbReference type="EMBL" id="PJC24668.1"/>
    </source>
</evidence>
<dbReference type="AlphaFoldDB" id="A0A2M8EPK2"/>
<dbReference type="InterPro" id="IPR036986">
    <property type="entry name" value="S4_RNA-bd_sf"/>
</dbReference>
<sequence>MRINKYLAESGFCSRRKADKLIEDGKVMIGAEVAQLGSQVNDGDDVFVGGNLVSNKGKEDIFIAFHKPVGVISTFDKDSHNTLADWVDVGERIFNVGRLDVASSGLILLTNNGEVSEAITHPRGNHEKEYVVTLDKPYTRSFIDQMKSGVILEDGMTKPARAKKISNTRFELILTEGRNRQIRRMCEKLGFQVKKLKRTRVMNVKLGELGDGNWRLLTKKERRELQEQL</sequence>
<keyword evidence="2 4" id="KW-0413">Isomerase</keyword>
<dbReference type="PANTHER" id="PTHR47683:SF2">
    <property type="entry name" value="RNA-BINDING S4 DOMAIN-CONTAINING PROTEIN"/>
    <property type="match status" value="1"/>
</dbReference>
<dbReference type="Gene3D" id="3.10.290.10">
    <property type="entry name" value="RNA-binding S4 domain"/>
    <property type="match status" value="1"/>
</dbReference>
<dbReference type="InterPro" id="IPR020103">
    <property type="entry name" value="PsdUridine_synth_cat_dom_sf"/>
</dbReference>
<keyword evidence="3" id="KW-0694">RNA-binding</keyword>
<dbReference type="SUPFAM" id="SSF55174">
    <property type="entry name" value="Alpha-L RNA-binding motif"/>
    <property type="match status" value="1"/>
</dbReference>
<dbReference type="CDD" id="cd00165">
    <property type="entry name" value="S4"/>
    <property type="match status" value="1"/>
</dbReference>
<proteinExistence type="inferred from homology"/>
<dbReference type="InterPro" id="IPR018496">
    <property type="entry name" value="PsdUridine_synth_RsuA/RluB_CS"/>
</dbReference>
<evidence type="ECO:0000256" key="2">
    <source>
        <dbReference type="ARBA" id="ARBA00023235"/>
    </source>
</evidence>
<accession>A0A2M8EPK2</accession>
<comment type="caution">
    <text evidence="6">The sequence shown here is derived from an EMBL/GenBank/DDBJ whole genome shotgun (WGS) entry which is preliminary data.</text>
</comment>
<name>A0A2M8EPK2_9BACT</name>
<dbReference type="Pfam" id="PF01479">
    <property type="entry name" value="S4"/>
    <property type="match status" value="1"/>
</dbReference>
<protein>
    <recommendedName>
        <fullName evidence="4">Pseudouridine synthase</fullName>
        <ecNumber evidence="4">5.4.99.-</ecNumber>
    </recommendedName>
</protein>
<dbReference type="InterPro" id="IPR042092">
    <property type="entry name" value="PsdUridine_s_RsuA/RluB/E/F_cat"/>
</dbReference>
<reference evidence="7" key="1">
    <citation type="submission" date="2017-09" db="EMBL/GenBank/DDBJ databases">
        <title>Depth-based differentiation of microbial function through sediment-hosted aquifers and enrichment of novel symbionts in the deep terrestrial subsurface.</title>
        <authorList>
            <person name="Probst A.J."/>
            <person name="Ladd B."/>
            <person name="Jarett J.K."/>
            <person name="Geller-Mcgrath D.E."/>
            <person name="Sieber C.M.K."/>
            <person name="Emerson J.B."/>
            <person name="Anantharaman K."/>
            <person name="Thomas B.C."/>
            <person name="Malmstrom R."/>
            <person name="Stieglmeier M."/>
            <person name="Klingl A."/>
            <person name="Woyke T."/>
            <person name="Ryan C.M."/>
            <person name="Banfield J.F."/>
        </authorList>
    </citation>
    <scope>NUCLEOTIDE SEQUENCE [LARGE SCALE GENOMIC DNA]</scope>
</reference>
<dbReference type="PROSITE" id="PS01149">
    <property type="entry name" value="PSI_RSU"/>
    <property type="match status" value="1"/>
</dbReference>
<evidence type="ECO:0000256" key="1">
    <source>
        <dbReference type="ARBA" id="ARBA00008348"/>
    </source>
</evidence>
<dbReference type="InterPro" id="IPR020094">
    <property type="entry name" value="TruA/RsuA/RluB/E/F_N"/>
</dbReference>
<dbReference type="InterPro" id="IPR002942">
    <property type="entry name" value="S4_RNA-bd"/>
</dbReference>
<dbReference type="NCBIfam" id="TIGR00093">
    <property type="entry name" value="pseudouridine synthase"/>
    <property type="match status" value="1"/>
</dbReference>
<dbReference type="Proteomes" id="UP000230251">
    <property type="component" value="Unassembled WGS sequence"/>
</dbReference>
<evidence type="ECO:0000256" key="3">
    <source>
        <dbReference type="PROSITE-ProRule" id="PRU00182"/>
    </source>
</evidence>
<dbReference type="InterPro" id="IPR000748">
    <property type="entry name" value="PsdUridine_synth_RsuA/RluB/E/F"/>
</dbReference>
<dbReference type="Pfam" id="PF00849">
    <property type="entry name" value="PseudoU_synth_2"/>
    <property type="match status" value="1"/>
</dbReference>
<dbReference type="GO" id="GO:0120159">
    <property type="term" value="F:rRNA pseudouridine synthase activity"/>
    <property type="evidence" value="ECO:0007669"/>
    <property type="project" value="UniProtKB-ARBA"/>
</dbReference>
<comment type="similarity">
    <text evidence="1 4">Belongs to the pseudouridine synthase RsuA family.</text>
</comment>
<organism evidence="6 7">
    <name type="scientific">Candidatus Uhrbacteria bacterium CG_4_9_14_0_2_um_filter_41_50</name>
    <dbReference type="NCBI Taxonomy" id="1975031"/>
    <lineage>
        <taxon>Bacteria</taxon>
        <taxon>Candidatus Uhriibacteriota</taxon>
    </lineage>
</organism>
<gene>
    <name evidence="6" type="ORF">CO057_01520</name>
</gene>
<dbReference type="EC" id="5.4.99.-" evidence="4"/>
<dbReference type="PANTHER" id="PTHR47683">
    <property type="entry name" value="PSEUDOURIDINE SYNTHASE FAMILY PROTEIN-RELATED"/>
    <property type="match status" value="1"/>
</dbReference>
<dbReference type="InterPro" id="IPR006145">
    <property type="entry name" value="PsdUridine_synth_RsuA/RluA"/>
</dbReference>
<dbReference type="FunFam" id="3.10.290.10:FF:000003">
    <property type="entry name" value="Pseudouridine synthase"/>
    <property type="match status" value="1"/>
</dbReference>
<dbReference type="InterPro" id="IPR050343">
    <property type="entry name" value="RsuA_PseudoU_synthase"/>
</dbReference>
<dbReference type="SMART" id="SM00363">
    <property type="entry name" value="S4"/>
    <property type="match status" value="1"/>
</dbReference>
<dbReference type="Gene3D" id="3.30.70.1560">
    <property type="entry name" value="Alpha-L RNA-binding motif"/>
    <property type="match status" value="1"/>
</dbReference>
<dbReference type="EMBL" id="PFSI01000024">
    <property type="protein sequence ID" value="PJC24668.1"/>
    <property type="molecule type" value="Genomic_DNA"/>
</dbReference>
<evidence type="ECO:0000313" key="7">
    <source>
        <dbReference type="Proteomes" id="UP000230251"/>
    </source>
</evidence>
<dbReference type="SUPFAM" id="SSF55120">
    <property type="entry name" value="Pseudouridine synthase"/>
    <property type="match status" value="1"/>
</dbReference>
<dbReference type="GO" id="GO:0003723">
    <property type="term" value="F:RNA binding"/>
    <property type="evidence" value="ECO:0007669"/>
    <property type="project" value="UniProtKB-KW"/>
</dbReference>
<feature type="domain" description="RNA-binding S4" evidence="5">
    <location>
        <begin position="1"/>
        <end position="58"/>
    </location>
</feature>
<evidence type="ECO:0000259" key="5">
    <source>
        <dbReference type="SMART" id="SM00363"/>
    </source>
</evidence>
<dbReference type="Gene3D" id="3.30.70.580">
    <property type="entry name" value="Pseudouridine synthase I, catalytic domain, N-terminal subdomain"/>
    <property type="match status" value="1"/>
</dbReference>
<dbReference type="PROSITE" id="PS50889">
    <property type="entry name" value="S4"/>
    <property type="match status" value="1"/>
</dbReference>
<dbReference type="GO" id="GO:0000455">
    <property type="term" value="P:enzyme-directed rRNA pseudouridine synthesis"/>
    <property type="evidence" value="ECO:0007669"/>
    <property type="project" value="UniProtKB-ARBA"/>
</dbReference>
<dbReference type="FunFam" id="3.30.70.1560:FF:000002">
    <property type="entry name" value="Pseudouridine synthase"/>
    <property type="match status" value="1"/>
</dbReference>